<evidence type="ECO:0000256" key="2">
    <source>
        <dbReference type="ARBA" id="ARBA00022679"/>
    </source>
</evidence>
<organism evidence="3 4">
    <name type="scientific">Bacteroides helcogenes (strain ATCC 35417 / DSM 20613 / JCM 6297 / CCUG 15421 / P 36-108)</name>
    <dbReference type="NCBI Taxonomy" id="693979"/>
    <lineage>
        <taxon>Bacteria</taxon>
        <taxon>Pseudomonadati</taxon>
        <taxon>Bacteroidota</taxon>
        <taxon>Bacteroidia</taxon>
        <taxon>Bacteroidales</taxon>
        <taxon>Bacteroidaceae</taxon>
        <taxon>Bacteroides</taxon>
    </lineage>
</organism>
<dbReference type="eggNOG" id="ENOG502ZB0G">
    <property type="taxonomic scope" value="Bacteria"/>
</dbReference>
<evidence type="ECO:0000313" key="3">
    <source>
        <dbReference type="EMBL" id="ADV42572.1"/>
    </source>
</evidence>
<dbReference type="HOGENOM" id="CLU_081836_0_0_10"/>
<protein>
    <recommendedName>
        <fullName evidence="5">Glycosyl transferase family 11</fullName>
    </recommendedName>
</protein>
<dbReference type="GO" id="GO:0016020">
    <property type="term" value="C:membrane"/>
    <property type="evidence" value="ECO:0007669"/>
    <property type="project" value="InterPro"/>
</dbReference>
<dbReference type="GO" id="GO:0008107">
    <property type="term" value="F:galactoside 2-alpha-L-fucosyltransferase activity"/>
    <property type="evidence" value="ECO:0007669"/>
    <property type="project" value="InterPro"/>
</dbReference>
<gene>
    <name evidence="3" type="ordered locus">Bache_0547</name>
</gene>
<reference key="1">
    <citation type="submission" date="2010-11" db="EMBL/GenBank/DDBJ databases">
        <title>The complete genome of Bacteroides helcogenes P 36-108.</title>
        <authorList>
            <consortium name="US DOE Joint Genome Institute (JGI-PGF)"/>
            <person name="Lucas S."/>
            <person name="Copeland A."/>
            <person name="Lapidus A."/>
            <person name="Bruce D."/>
            <person name="Goodwin L."/>
            <person name="Pitluck S."/>
            <person name="Kyrpides N."/>
            <person name="Mavromatis K."/>
            <person name="Ivanova N."/>
            <person name="Zeytun A."/>
            <person name="Brettin T."/>
            <person name="Detter J.C."/>
            <person name="Tapia R."/>
            <person name="Han C."/>
            <person name="Land M."/>
            <person name="Hauser L."/>
            <person name="Markowitz V."/>
            <person name="Cheng J.-F."/>
            <person name="Hugenholtz P."/>
            <person name="Woyke T."/>
            <person name="Wu D."/>
            <person name="Gronow S."/>
            <person name="Wellnitz S."/>
            <person name="Brambilla E."/>
            <person name="Klenk H.-P."/>
            <person name="Eisen J.A."/>
        </authorList>
    </citation>
    <scope>NUCLEOTIDE SEQUENCE</scope>
    <source>
        <strain>P 36-108</strain>
    </source>
</reference>
<reference evidence="3 4" key="2">
    <citation type="journal article" date="2011" name="Stand. Genomic Sci.">
        <title>Complete genome sequence of Bacteroides helcogenes type strain (P 36-108).</title>
        <authorList>
            <person name="Pati A."/>
            <person name="Gronow S."/>
            <person name="Zeytun A."/>
            <person name="Lapidus A."/>
            <person name="Nolan M."/>
            <person name="Hammon N."/>
            <person name="Deshpande S."/>
            <person name="Cheng J.F."/>
            <person name="Tapia R."/>
            <person name="Han C."/>
            <person name="Goodwin L."/>
            <person name="Pitluck S."/>
            <person name="Liolios K."/>
            <person name="Pagani I."/>
            <person name="Ivanova N."/>
            <person name="Mavromatis K."/>
            <person name="Chen A."/>
            <person name="Palaniappan K."/>
            <person name="Land M."/>
            <person name="Hauser L."/>
            <person name="Chang Y.J."/>
            <person name="Jeffries C.D."/>
            <person name="Detter J.C."/>
            <person name="Brambilla E."/>
            <person name="Rohde M."/>
            <person name="Goker M."/>
            <person name="Woyke T."/>
            <person name="Bristow J."/>
            <person name="Eisen J.A."/>
            <person name="Markowitz V."/>
            <person name="Hugenholtz P."/>
            <person name="Kyrpides N.C."/>
            <person name="Klenk H.P."/>
            <person name="Lucas S."/>
        </authorList>
    </citation>
    <scope>NUCLEOTIDE SEQUENCE [LARGE SCALE GENOMIC DNA]</scope>
    <source>
        <strain evidence="4">ATCC 35417 / DSM 20613 / JCM 6297 / CCUG 15421 / P 36-108</strain>
    </source>
</reference>
<dbReference type="PANTHER" id="PTHR11927">
    <property type="entry name" value="GALACTOSIDE 2-L-FUCOSYLTRANSFERASE"/>
    <property type="match status" value="1"/>
</dbReference>
<dbReference type="Pfam" id="PF01531">
    <property type="entry name" value="Glyco_transf_11"/>
    <property type="match status" value="1"/>
</dbReference>
<dbReference type="GO" id="GO:0005975">
    <property type="term" value="P:carbohydrate metabolic process"/>
    <property type="evidence" value="ECO:0007669"/>
    <property type="project" value="InterPro"/>
</dbReference>
<evidence type="ECO:0008006" key="5">
    <source>
        <dbReference type="Google" id="ProtNLM"/>
    </source>
</evidence>
<evidence type="ECO:0000313" key="4">
    <source>
        <dbReference type="Proteomes" id="UP000008630"/>
    </source>
</evidence>
<dbReference type="Gene3D" id="3.40.50.11350">
    <property type="match status" value="1"/>
</dbReference>
<dbReference type="EMBL" id="CP002352">
    <property type="protein sequence ID" value="ADV42572.1"/>
    <property type="molecule type" value="Genomic_DNA"/>
</dbReference>
<dbReference type="Proteomes" id="UP000008630">
    <property type="component" value="Chromosome"/>
</dbReference>
<keyword evidence="2" id="KW-0808">Transferase</keyword>
<evidence type="ECO:0000256" key="1">
    <source>
        <dbReference type="ARBA" id="ARBA00022676"/>
    </source>
</evidence>
<proteinExistence type="predicted"/>
<dbReference type="AlphaFoldDB" id="E6SW47"/>
<dbReference type="KEGG" id="bhl:Bache_0547"/>
<sequence>MCNNILQYAHAYAFGREYGIFVFSMRFSYKYQYFRICRKWYHNFGSYLLAKMCIALRLLKIVSEDTNPQVVAEVRNSGIVVVDQWGFRFPELLLKYRREILDLFDIKSSIKSRVNHWLDQHDGNDGRKLLRLGVHIRRGDYATWQGGKYFFPDATYIDLINQFCRMHDDCKINVYICTNDEKLCLDQYRQEIGHSVYLFRGSGVEDLYLLSQCDYLIGVKSTFSLVAAFYRDIPLYWIMDRDKPFSPDSFRYFKDLFTTV</sequence>
<keyword evidence="1" id="KW-0328">Glycosyltransferase</keyword>
<name>E6SW47_BACT6</name>
<dbReference type="InterPro" id="IPR002516">
    <property type="entry name" value="Glyco_trans_11"/>
</dbReference>
<dbReference type="PANTHER" id="PTHR11927:SF9">
    <property type="entry name" value="L-FUCOSYLTRANSFERASE"/>
    <property type="match status" value="1"/>
</dbReference>
<accession>E6SW47</accession>
<dbReference type="STRING" id="693979.Bache_0547"/>
<keyword evidence="4" id="KW-1185">Reference proteome</keyword>